<proteinExistence type="predicted"/>
<dbReference type="Proteomes" id="UP000472320">
    <property type="component" value="Unassembled WGS sequence"/>
</dbReference>
<dbReference type="AlphaFoldDB" id="A0A6L6QIW4"/>
<evidence type="ECO:0008006" key="3">
    <source>
        <dbReference type="Google" id="ProtNLM"/>
    </source>
</evidence>
<evidence type="ECO:0000313" key="2">
    <source>
        <dbReference type="Proteomes" id="UP000472320"/>
    </source>
</evidence>
<dbReference type="EMBL" id="WNKX01000011">
    <property type="protein sequence ID" value="MTW12050.1"/>
    <property type="molecule type" value="Genomic_DNA"/>
</dbReference>
<sequence>MKIPRKTMILSLAAAAALLLAAGAVWYNMRLKDRGSVPCAQQPPSQLSPYCLVQSQSAAGHGDRAAMAALAEYFDKRQPAEAVRWTRAAANMGEPKAIGRVFAGCGDAGPFSAAEAQALLPKAPALDALNFRLGGSCADADMAAARAVAPADLLAAPDSAGLCKVALRYGLLRMSREGEKLDSEAAQKLLAECEHRPQVPPIVRKEAEIVRQMLAREIKPVHITVD</sequence>
<evidence type="ECO:0000313" key="1">
    <source>
        <dbReference type="EMBL" id="MTW12050.1"/>
    </source>
</evidence>
<gene>
    <name evidence="1" type="ORF">GM658_15700</name>
</gene>
<organism evidence="1 2">
    <name type="scientific">Massilia eburnea</name>
    <dbReference type="NCBI Taxonomy" id="1776165"/>
    <lineage>
        <taxon>Bacteria</taxon>
        <taxon>Pseudomonadati</taxon>
        <taxon>Pseudomonadota</taxon>
        <taxon>Betaproteobacteria</taxon>
        <taxon>Burkholderiales</taxon>
        <taxon>Oxalobacteraceae</taxon>
        <taxon>Telluria group</taxon>
        <taxon>Massilia</taxon>
    </lineage>
</organism>
<name>A0A6L6QIW4_9BURK</name>
<comment type="caution">
    <text evidence="1">The sequence shown here is derived from an EMBL/GenBank/DDBJ whole genome shotgun (WGS) entry which is preliminary data.</text>
</comment>
<protein>
    <recommendedName>
        <fullName evidence="3">Sel1 repeat family protein</fullName>
    </recommendedName>
</protein>
<reference evidence="1 2" key="1">
    <citation type="submission" date="2019-11" db="EMBL/GenBank/DDBJ databases">
        <title>Type strains purchased from KCTC, JCM and DSMZ.</title>
        <authorList>
            <person name="Lu H."/>
        </authorList>
    </citation>
    <scope>NUCLEOTIDE SEQUENCE [LARGE SCALE GENOMIC DNA]</scope>
    <source>
        <strain evidence="1 2">JCM 31587</strain>
    </source>
</reference>
<keyword evidence="2" id="KW-1185">Reference proteome</keyword>
<accession>A0A6L6QIW4</accession>
<dbReference type="RefSeq" id="WP_155454993.1">
    <property type="nucleotide sequence ID" value="NZ_WNKX01000011.1"/>
</dbReference>
<dbReference type="OrthoDB" id="8776714at2"/>